<sequence>MDRVELHDVEYGDCTVLVGQNRQILMVDCGSVSRYARRGEEEIDRRFNEIFSRYAPAAQRQFLLTHYHRDHMSGFLKQVKKDPGYFDRVYLPALPCDKRGVNPVLEFAVFAHFFAVPQSDFAQVNTTCLRIFDALNDSVGADRIFTLGGGDIFTFDGAFYEVLSPARNEPFPFDAILTEAVENLNICLSSPFHTGRETEFLETKDAFVRLYMQCQTAFAPSDRATPGRRRILLDSLRDLLGRMEDMRSNLAHSPAAPDIQDILNQSVVRNVYTETQNDLSLVFHNRRSRGPSNLDILMTGDVSDEVLRRISGKLFDGYYIVKAPHHGTESHFSNVIGDLAVAHLLISNGDYHAGGEISQRYIDMECIKHCTNAGACRWRDIAGGCCNRLQRCYEQPASGSLTLKCAAAAGERRTSCNIYVFGHSGVLGCHCDRG</sequence>
<dbReference type="EMBL" id="JAJEQC010000002">
    <property type="protein sequence ID" value="MCC2136081.1"/>
    <property type="molecule type" value="Genomic_DNA"/>
</dbReference>
<dbReference type="Proteomes" id="UP001199424">
    <property type="component" value="Unassembled WGS sequence"/>
</dbReference>
<name>A0AAE3DF31_9FIRM</name>
<dbReference type="Gene3D" id="3.60.15.10">
    <property type="entry name" value="Ribonuclease Z/Hydroxyacylglutathione hydrolase-like"/>
    <property type="match status" value="1"/>
</dbReference>
<evidence type="ECO:0000313" key="2">
    <source>
        <dbReference type="Proteomes" id="UP001199424"/>
    </source>
</evidence>
<organism evidence="1 2">
    <name type="scientific">Hominenteromicrobium mulieris</name>
    <dbReference type="NCBI Taxonomy" id="2885357"/>
    <lineage>
        <taxon>Bacteria</taxon>
        <taxon>Bacillati</taxon>
        <taxon>Bacillota</taxon>
        <taxon>Clostridia</taxon>
        <taxon>Eubacteriales</taxon>
        <taxon>Oscillospiraceae</taxon>
        <taxon>Hominenteromicrobium</taxon>
    </lineage>
</organism>
<accession>A0AAE3DF31</accession>
<proteinExistence type="predicted"/>
<comment type="caution">
    <text evidence="1">The sequence shown here is derived from an EMBL/GenBank/DDBJ whole genome shotgun (WGS) entry which is preliminary data.</text>
</comment>
<dbReference type="SUPFAM" id="SSF56281">
    <property type="entry name" value="Metallo-hydrolase/oxidoreductase"/>
    <property type="match status" value="1"/>
</dbReference>
<dbReference type="InterPro" id="IPR036866">
    <property type="entry name" value="RibonucZ/Hydroxyglut_hydro"/>
</dbReference>
<gene>
    <name evidence="1" type="ORF">LKD31_03510</name>
</gene>
<protein>
    <recommendedName>
        <fullName evidence="3">Metallo-beta-lactamase domain-containing protein</fullName>
    </recommendedName>
</protein>
<dbReference type="AlphaFoldDB" id="A0AAE3DF31"/>
<dbReference type="RefSeq" id="WP_308448648.1">
    <property type="nucleotide sequence ID" value="NZ_JAJEQC010000002.1"/>
</dbReference>
<reference evidence="1" key="1">
    <citation type="submission" date="2021-10" db="EMBL/GenBank/DDBJ databases">
        <title>Anaerobic single-cell dispensing facilitates the cultivation of human gut bacteria.</title>
        <authorList>
            <person name="Afrizal A."/>
        </authorList>
    </citation>
    <scope>NUCLEOTIDE SEQUENCE</scope>
    <source>
        <strain evidence="1">CLA-AA-H250</strain>
    </source>
</reference>
<evidence type="ECO:0000313" key="1">
    <source>
        <dbReference type="EMBL" id="MCC2136081.1"/>
    </source>
</evidence>
<keyword evidence="2" id="KW-1185">Reference proteome</keyword>
<evidence type="ECO:0008006" key="3">
    <source>
        <dbReference type="Google" id="ProtNLM"/>
    </source>
</evidence>